<dbReference type="Pfam" id="PF10936">
    <property type="entry name" value="DUF2617"/>
    <property type="match status" value="1"/>
</dbReference>
<name>A0ABU7SCW8_9ACTN</name>
<dbReference type="RefSeq" id="WP_331208064.1">
    <property type="nucleotide sequence ID" value="NZ_JAZGQL010000008.1"/>
</dbReference>
<dbReference type="EMBL" id="JAZGQL010000008">
    <property type="protein sequence ID" value="MEE6307777.1"/>
    <property type="molecule type" value="Genomic_DNA"/>
</dbReference>
<evidence type="ECO:0000313" key="1">
    <source>
        <dbReference type="EMBL" id="MEE6307777.1"/>
    </source>
</evidence>
<comment type="caution">
    <text evidence="1">The sequence shown here is derived from an EMBL/GenBank/DDBJ whole genome shotgun (WGS) entry which is preliminary data.</text>
</comment>
<protein>
    <submittedName>
        <fullName evidence="1">DUF2617 family protein</fullName>
    </submittedName>
</protein>
<gene>
    <name evidence="1" type="ORF">V1634_13185</name>
</gene>
<proteinExistence type="predicted"/>
<sequence>MLVTLHTAYEDTTAAELSLALDTPEQPALHLLDLGLAHLGRPGTRLQLRLLGASHQVVLEGPGGGLIETVACLPGRRPELPATLADPATGYRFTARVRRLAATEMSTRAARLRRDLADDPYALVGVFPGGPDAITALRVARRADPCGDGTGGIGWRTWHAYPQSGELVETETVVTAV</sequence>
<keyword evidence="2" id="KW-1185">Reference proteome</keyword>
<dbReference type="Proteomes" id="UP001339911">
    <property type="component" value="Unassembled WGS sequence"/>
</dbReference>
<dbReference type="InterPro" id="IPR024486">
    <property type="entry name" value="DUF2617"/>
</dbReference>
<evidence type="ECO:0000313" key="2">
    <source>
        <dbReference type="Proteomes" id="UP001339911"/>
    </source>
</evidence>
<accession>A0ABU7SCW8</accession>
<reference evidence="1 2" key="1">
    <citation type="submission" date="2024-01" db="EMBL/GenBank/DDBJ databases">
        <title>Genome insights into Plantactinospora veratri sp. nov.</title>
        <authorList>
            <person name="Wang L."/>
        </authorList>
    </citation>
    <scope>NUCLEOTIDE SEQUENCE [LARGE SCALE GENOMIC DNA]</scope>
    <source>
        <strain evidence="1 2">NEAU-FHS4</strain>
    </source>
</reference>
<organism evidence="1 2">
    <name type="scientific">Plantactinospora veratri</name>
    <dbReference type="NCBI Taxonomy" id="1436122"/>
    <lineage>
        <taxon>Bacteria</taxon>
        <taxon>Bacillati</taxon>
        <taxon>Actinomycetota</taxon>
        <taxon>Actinomycetes</taxon>
        <taxon>Micromonosporales</taxon>
        <taxon>Micromonosporaceae</taxon>
        <taxon>Plantactinospora</taxon>
    </lineage>
</organism>